<keyword evidence="1" id="KW-0472">Membrane</keyword>
<dbReference type="InterPro" id="IPR041916">
    <property type="entry name" value="Anti_sigma_zinc_sf"/>
</dbReference>
<dbReference type="Gene3D" id="1.10.10.1320">
    <property type="entry name" value="Anti-sigma factor, zinc-finger domain"/>
    <property type="match status" value="1"/>
</dbReference>
<evidence type="ECO:0000256" key="1">
    <source>
        <dbReference type="SAM" id="Phobius"/>
    </source>
</evidence>
<proteinExistence type="predicted"/>
<sequence>MNCSQAREMLSAYRELKKDSQDAVALDLHVASCAECRHLLAQHHRVGEQIRSLPAVEPSSRAYSRLMQALAVEHTRFIHRSSSSAALTPTPDFLKPYLKGHASKDPQTDALTAFSRADTGPLPVIRPVPKRASAFHLNHFAIVGLAAAFLLILMTGGITSVLLLAQSRQAVSLPQGAGKNTTSLQQVSQVTMVSDATSTTYPHVVSAVADRQYIYYTAYGENTSDWMLERLDTQQQTSTPLLPTASTSPLIILSGSQDWLIWLQFDQPQASKNTKAHTNGGPSVRNWKLYSLSLKTENTDPSNTLSAPATPEVLSQGTFDQKTVPSWVHTPVQGVWFTQDSLLVTSIDQKGVSHLTQYPLKTQTTVTGSNKNVQTQVKTRQELANAHDGHILTSPTANNDGTSIYWSEEWLSQDNTLHSNVWTQQTVTAAPQPGKWVQHSAIQTFQFTEDDSSFRPQVVNNTLFFLQAAKTDVTNQLQVTPTAAVTPTVAATTTPEAATTVTPTASATPVAQNGIIARVDPGIYSAQLDASIQGALQAYSPETGAKLSMALGADGPISALQSGGRFLIWQNSNNSFDMFDVAANIPVNINPTIVPKDALFLAVNGDSAVWLASSDMKVDSNDITNSTVKFGTFSWPPPKTPASTNN</sequence>
<feature type="transmembrane region" description="Helical" evidence="1">
    <location>
        <begin position="140"/>
        <end position="165"/>
    </location>
</feature>
<protein>
    <recommendedName>
        <fullName evidence="4">Zinc-finger domain-containing protein</fullName>
    </recommendedName>
</protein>
<dbReference type="EMBL" id="BNJK01000001">
    <property type="protein sequence ID" value="GHO95777.1"/>
    <property type="molecule type" value="Genomic_DNA"/>
</dbReference>
<gene>
    <name evidence="2" type="ORF">KSF_058250</name>
</gene>
<organism evidence="2 3">
    <name type="scientific">Reticulibacter mediterranei</name>
    <dbReference type="NCBI Taxonomy" id="2778369"/>
    <lineage>
        <taxon>Bacteria</taxon>
        <taxon>Bacillati</taxon>
        <taxon>Chloroflexota</taxon>
        <taxon>Ktedonobacteria</taxon>
        <taxon>Ktedonobacterales</taxon>
        <taxon>Reticulibacteraceae</taxon>
        <taxon>Reticulibacter</taxon>
    </lineage>
</organism>
<comment type="caution">
    <text evidence="2">The sequence shown here is derived from an EMBL/GenBank/DDBJ whole genome shotgun (WGS) entry which is preliminary data.</text>
</comment>
<evidence type="ECO:0000313" key="3">
    <source>
        <dbReference type="Proteomes" id="UP000597444"/>
    </source>
</evidence>
<dbReference type="AlphaFoldDB" id="A0A8J3N638"/>
<reference evidence="2" key="1">
    <citation type="submission" date="2020-10" db="EMBL/GenBank/DDBJ databases">
        <title>Taxonomic study of unclassified bacteria belonging to the class Ktedonobacteria.</title>
        <authorList>
            <person name="Yabe S."/>
            <person name="Wang C.M."/>
            <person name="Zheng Y."/>
            <person name="Sakai Y."/>
            <person name="Cavaletti L."/>
            <person name="Monciardini P."/>
            <person name="Donadio S."/>
        </authorList>
    </citation>
    <scope>NUCLEOTIDE SEQUENCE</scope>
    <source>
        <strain evidence="2">ID150040</strain>
    </source>
</reference>
<name>A0A8J3N638_9CHLR</name>
<evidence type="ECO:0008006" key="4">
    <source>
        <dbReference type="Google" id="ProtNLM"/>
    </source>
</evidence>
<dbReference type="RefSeq" id="WP_220206437.1">
    <property type="nucleotide sequence ID" value="NZ_BNJK01000001.1"/>
</dbReference>
<evidence type="ECO:0000313" key="2">
    <source>
        <dbReference type="EMBL" id="GHO95777.1"/>
    </source>
</evidence>
<keyword evidence="1" id="KW-0812">Transmembrane</keyword>
<keyword evidence="1" id="KW-1133">Transmembrane helix</keyword>
<keyword evidence="3" id="KW-1185">Reference proteome</keyword>
<accession>A0A8J3N638</accession>
<dbReference type="Proteomes" id="UP000597444">
    <property type="component" value="Unassembled WGS sequence"/>
</dbReference>